<accession>A0ABN9Y279</accession>
<dbReference type="InterPro" id="IPR049232">
    <property type="entry name" value="DUF6829"/>
</dbReference>
<dbReference type="InterPro" id="IPR027417">
    <property type="entry name" value="P-loop_NTPase"/>
</dbReference>
<organism evidence="4 5">
    <name type="scientific">Prorocentrum cordatum</name>
    <dbReference type="NCBI Taxonomy" id="2364126"/>
    <lineage>
        <taxon>Eukaryota</taxon>
        <taxon>Sar</taxon>
        <taxon>Alveolata</taxon>
        <taxon>Dinophyceae</taxon>
        <taxon>Prorocentrales</taxon>
        <taxon>Prorocentraceae</taxon>
        <taxon>Prorocentrum</taxon>
    </lineage>
</organism>
<dbReference type="PROSITE" id="PS50297">
    <property type="entry name" value="ANK_REP_REGION"/>
    <property type="match status" value="1"/>
</dbReference>
<dbReference type="Gene3D" id="1.25.40.20">
    <property type="entry name" value="Ankyrin repeat-containing domain"/>
    <property type="match status" value="1"/>
</dbReference>
<feature type="non-terminal residue" evidence="4">
    <location>
        <position position="1"/>
    </location>
</feature>
<feature type="region of interest" description="Disordered" evidence="3">
    <location>
        <begin position="1338"/>
        <end position="1358"/>
    </location>
</feature>
<gene>
    <name evidence="4" type="ORF">PCOR1329_LOCUS80838</name>
</gene>
<proteinExistence type="predicted"/>
<feature type="coiled-coil region" evidence="2">
    <location>
        <begin position="1369"/>
        <end position="1396"/>
    </location>
</feature>
<sequence>EDIGPMDGSVPGVPDRRVHALHTLYRDAVGPVLVLDTLTNGPADAAWDAWARQNPPPKADTRNGRDYIHKVLRARTAEGIHGLQKWTGKQLLHQRTAAIKDDWAWWTFKKEQASAGKLVTLIGGRRPTRQLFLDDNIEHNDARIVDVRDARGHPMPHRETLGKICIKVNPVEAILDNDYFLWKLIRAQGEDLNMGSSLMGLQKKKLVEVESQNNVLLDQLTVSNGQVKLLVEEMRRMRLQRRIVVREEGELQALLGKHNVDVAAFGQGGYRSLTDLFAELEAGRCWLEADEHGQLVRVLDMVFLKLCFKDMLLIETHEEDSSGRMSTRNFLPGFVTTVNEVSVQQQIERWLQSGLQVNLQKSVDGDLLPMYIPDAPNQQTGSTKAYPLRCKVQQSRAVLTIPEKEAEINKDVLRQVGLPSGQRFRTVETDLHGSTTARFWRWDKTVVWEASSGIAAGGAEGAPKMDVAELCDKLFQGSARKDAYKRLLLEMFETFESFEAQMLTGGFGGSAVVRVQPYEREGRPSEPCVVKLDTGKLIRDEFQKSVNVFAALPDRAARILGDPVFSAGEEFGAMRLELAGACWNNPELAQGSSSSNLLSTFKDLLLYESEQALLGVSSSPAAAENRPFGNVNSVIAETFGPGGVVSSLRKGDRGLHRSEGTPLLWGWYTLKGKPGPFNLYTAAKGEYPAEPAMRRLYKEYFRAELPSMKDLGIDSIKEKLISLAGQGGKELAPLVGLAHGDLNAANIMIDASDALWLIDFATSVDLPLFTDMCKFEMACLFEYAAIPITPKMLVEFAGTQESLWKTLNVGDWLRTDQAVVVMLLQKFVALPPERLAGLSQGDLEQLIDEVVKRTSKSLDKQHKMERSLKSRLVADEAMVAAAFTYCSSVSNALLRGDTLGETLNVSAVPLPEGRGGRGALSLKLLMDHCVAVRRFMRQDVVGCMRDRAGAQADLQPCDWMSLQLYLPFLRESYRIIGYRDVAPQYKIWAIYHCSKLAQCVQHSLGVVSKNARKLEKAGYLSALRAEMDSSVKKHRTEKPSPLGDATVPETLSAEMFQEETERFKQTLRARLSFIIDPLSGDRLSVRECAPPSLTQLGPRFGLGGGSKSPPVRSTGSAGSAGAEEGATAGARRGWANIMGVAERLDRGTPSGTPSAFLVLGPPGSGKTCLVHRLIMEVLDRYTHVVPLLLPVADLVKRSSQDPELCMVDKHHSTDEGAVDRWFDKYLRITFGEDSHRYLMICRAIKTKHVMLIFEGLEDCGELKPCIERCIQRQILQQRMVVVTSRPLIGGQSSLEEIEDSIVAMNVESLTEEHIRMVAHARLGLSGFDAFERIFAKVRGGGGGEPHGEQGEGSDGKPEVFGNPMMLSMLLCYLQTMKRKEAEKREAQRRGQADDNEDEGEGTNITAIYRVAIDVMLMRMQRRQMADRLNQQEELDRWKQIVEVVALHMALRGLDSITAAEAEALLRGQLRREWPSLKKAVVAGHAMFLRVTDGAREEMQFLAKDFLSFFAASAVARGGGYELPGVAQLLGDPAWAQMLEMLSEAWPLQYVRVVEHRLGSFRGEGGDGFLHVAARAGHHPAFQCLRLFSDRNRKALKIQNQDMQTPLHVAAERGYTGLCALMLDGGAPAEALDSKERLAIHVAMQHGNFQTAKFLTQHWSRQEHLAAQLYSRKSRGHAEQLASRVLGELSGRSAPRAAEGDFLQIADSLFMELGYFGLGEADVRKSTLCALLAVFWVAADHYELFVRGQPEGERLTPPSWEKLQEWAKRTVCLTGSTSMLSTTLVFVAIMNLSRIKSFRQAFAPDVDEPDEALAAILQKSPILVPSFMKLNEHQRQAILSALKANFNFGQFLQAENLPGNLSAAKQILMESGNTSGSVNTLGLFLFRNFAALSGLRGKDSLEGSLFMTDEFYSNYKVGLDVLKHLMRESAQQVYERFLKERARAQALSFYPHDPASRARVRLACLARVFDAEGGREVSEALAGMEPGQRRSLIHFLNADGIDQKPGFLLYFAPHVLANARRNPSIGLTLGLEMLVTVYEAAAREYVDSEQTVVTVMLPELVERALSCADAESFRCAKFEIARTSDSVGTLRMSPWQVWNDPRALELLSADARALVDGVLGSRVREPAFLKRLPQAFPELQFFSGEEGAAQKGALREAQLALLTVYWAASNQLESFNRGQEASVKLSAKAWGKIRQLAGPRGLTDPETVEALLVTAALHSLGRIPKLGAHLAPDADSHRRVIAQILDSSPKVLPSYWRLRPRYRKVVQCLLSLRLFDFRQFLDAESVPASLAAIKAMLGSADCAGELTSAQVLRLFMFMVFVEMAAASAEQSLEGSVCMTSRLWSELEVGLDALEMLQGEGEVAIYNRSLQLTSSMLHLDFDAASQESRAVARVARLAAATSPGLAGKVREAFGQLSGAEGSALARYLTADGIAVKPGFVLAGGRALLSNALSNTMVGILPALRILLQVHREAEKHFRWSSCSVLTIDLVKLAVFTQDFAGSVTFQEISFDVVKSGSTEVVVVPTVWIPVRNPSVLNTLRMQSRDLASDALANKISEAQFKARLERTFPELSYFNAGGSEQLPKTICAMMSVYWCVTGQHEAFTRGQADNELLSRHSWSWIQGWMKQSVRLMSEEALDAMLTFVAISALGTIPQFREEFAPRVSARIHDAVLAHVLETRPEVVPSFQRLPARYRGLLSDCLRVNFRFSEFLMAEGVPANLAHVKASMEPHGEEGIAFFCFRIFSRACGKLGSRHAQGSQFMTEPQFQRFRPGLEALQQLRTLDAGAAYNNYILLLQGSKALACFTSPEHQALTRLLCLESAGGEASESAVSDAFKELHPRERARLTRLLTADGLGERPGFVLRGAPELLRAACSNPRVGAPAVLRTLLRVQDKCSVGSRVRKVHLDMHGLVAAARDAQGPREFTQLPLDLRYDDQGDTRVCVVAVAGASRSETALTWSAARSQRGSEVATGGGGDGGSLFWRLLGGMSCRSAPAVSVEREDA</sequence>
<evidence type="ECO:0000256" key="2">
    <source>
        <dbReference type="SAM" id="Coils"/>
    </source>
</evidence>
<dbReference type="PANTHER" id="PTHR36960:SF1">
    <property type="entry name" value="SI:DKEY-32E6.3"/>
    <property type="match status" value="1"/>
</dbReference>
<dbReference type="EMBL" id="CAUYUJ010021493">
    <property type="protein sequence ID" value="CAK0904967.1"/>
    <property type="molecule type" value="Genomic_DNA"/>
</dbReference>
<protein>
    <recommendedName>
        <fullName evidence="6">Non-specific serine/threonine protein kinase</fullName>
    </recommendedName>
</protein>
<evidence type="ECO:0008006" key="6">
    <source>
        <dbReference type="Google" id="ProtNLM"/>
    </source>
</evidence>
<dbReference type="Gene3D" id="3.40.50.300">
    <property type="entry name" value="P-loop containing nucleotide triphosphate hydrolases"/>
    <property type="match status" value="1"/>
</dbReference>
<feature type="compositionally biased region" description="Basic and acidic residues" evidence="3">
    <location>
        <begin position="1345"/>
        <end position="1357"/>
    </location>
</feature>
<dbReference type="Pfam" id="PF12796">
    <property type="entry name" value="Ank_2"/>
    <property type="match status" value="1"/>
</dbReference>
<dbReference type="SMART" id="SM00248">
    <property type="entry name" value="ANK"/>
    <property type="match status" value="3"/>
</dbReference>
<dbReference type="PROSITE" id="PS50088">
    <property type="entry name" value="ANK_REPEAT"/>
    <property type="match status" value="1"/>
</dbReference>
<keyword evidence="1" id="KW-0040">ANK repeat</keyword>
<dbReference type="SUPFAM" id="SSF48403">
    <property type="entry name" value="Ankyrin repeat"/>
    <property type="match status" value="1"/>
</dbReference>
<evidence type="ECO:0000256" key="3">
    <source>
        <dbReference type="SAM" id="MobiDB-lite"/>
    </source>
</evidence>
<evidence type="ECO:0000313" key="5">
    <source>
        <dbReference type="Proteomes" id="UP001189429"/>
    </source>
</evidence>
<dbReference type="InterPro" id="IPR011009">
    <property type="entry name" value="Kinase-like_dom_sf"/>
</dbReference>
<dbReference type="PANTHER" id="PTHR36960">
    <property type="entry name" value="SI:DKEY-32E6.3"/>
    <property type="match status" value="1"/>
</dbReference>
<keyword evidence="2" id="KW-0175">Coiled coil</keyword>
<dbReference type="InterPro" id="IPR002110">
    <property type="entry name" value="Ankyrin_rpt"/>
</dbReference>
<evidence type="ECO:0000313" key="4">
    <source>
        <dbReference type="EMBL" id="CAK0904967.1"/>
    </source>
</evidence>
<name>A0ABN9Y279_9DINO</name>
<reference evidence="4" key="1">
    <citation type="submission" date="2023-10" db="EMBL/GenBank/DDBJ databases">
        <authorList>
            <person name="Chen Y."/>
            <person name="Shah S."/>
            <person name="Dougan E. K."/>
            <person name="Thang M."/>
            <person name="Chan C."/>
        </authorList>
    </citation>
    <scope>NUCLEOTIDE SEQUENCE [LARGE SCALE GENOMIC DNA]</scope>
</reference>
<feature type="region of interest" description="Disordered" evidence="3">
    <location>
        <begin position="1096"/>
        <end position="1128"/>
    </location>
</feature>
<evidence type="ECO:0000256" key="1">
    <source>
        <dbReference type="PROSITE-ProRule" id="PRU00023"/>
    </source>
</evidence>
<feature type="repeat" description="ANK" evidence="1">
    <location>
        <begin position="1601"/>
        <end position="1633"/>
    </location>
</feature>
<dbReference type="Proteomes" id="UP001189429">
    <property type="component" value="Unassembled WGS sequence"/>
</dbReference>
<feature type="compositionally biased region" description="Low complexity" evidence="3">
    <location>
        <begin position="1112"/>
        <end position="1128"/>
    </location>
</feature>
<dbReference type="SUPFAM" id="SSF56112">
    <property type="entry name" value="Protein kinase-like (PK-like)"/>
    <property type="match status" value="1"/>
</dbReference>
<dbReference type="SUPFAM" id="SSF52540">
    <property type="entry name" value="P-loop containing nucleoside triphosphate hydrolases"/>
    <property type="match status" value="1"/>
</dbReference>
<dbReference type="Pfam" id="PF20717">
    <property type="entry name" value="DUF6829"/>
    <property type="match status" value="3"/>
</dbReference>
<comment type="caution">
    <text evidence="4">The sequence shown here is derived from an EMBL/GenBank/DDBJ whole genome shotgun (WGS) entry which is preliminary data.</text>
</comment>
<keyword evidence="5" id="KW-1185">Reference proteome</keyword>
<dbReference type="InterPro" id="IPR036770">
    <property type="entry name" value="Ankyrin_rpt-contain_sf"/>
</dbReference>